<evidence type="ECO:0000313" key="3">
    <source>
        <dbReference type="Proteomes" id="UP000276128"/>
    </source>
</evidence>
<protein>
    <recommendedName>
        <fullName evidence="4">Extracellular solute-binding protein</fullName>
    </recommendedName>
</protein>
<evidence type="ECO:0000256" key="1">
    <source>
        <dbReference type="SAM" id="SignalP"/>
    </source>
</evidence>
<name>A0A3S0CAX7_9BACL</name>
<proteinExistence type="predicted"/>
<dbReference type="PROSITE" id="PS51257">
    <property type="entry name" value="PROKAR_LIPOPROTEIN"/>
    <property type="match status" value="1"/>
</dbReference>
<comment type="caution">
    <text evidence="2">The sequence shown here is derived from an EMBL/GenBank/DDBJ whole genome shotgun (WGS) entry which is preliminary data.</text>
</comment>
<evidence type="ECO:0000313" key="2">
    <source>
        <dbReference type="EMBL" id="RTE08717.1"/>
    </source>
</evidence>
<sequence length="175" mass="18725">MKAKWVLAVMLGMMLVLSACGGPKVDVSVFVMGPNGFPAEAAEKMEASLKSKIGEVPSVKLNTSPIFSMEKMIVELAAGGNGIFILPEEQFKGLSSQAGFVSLDEVINPADYPSGVIEVQEEGKPAEKHLYGIPLEGNKWMKDQGYEGKGLVAFIPANAPKMDEAKQVLKVIAQK</sequence>
<keyword evidence="1" id="KW-0732">Signal</keyword>
<evidence type="ECO:0008006" key="4">
    <source>
        <dbReference type="Google" id="ProtNLM"/>
    </source>
</evidence>
<organism evidence="2 3">
    <name type="scientific">Paenibacillus whitsoniae</name>
    <dbReference type="NCBI Taxonomy" id="2496558"/>
    <lineage>
        <taxon>Bacteria</taxon>
        <taxon>Bacillati</taxon>
        <taxon>Bacillota</taxon>
        <taxon>Bacilli</taxon>
        <taxon>Bacillales</taxon>
        <taxon>Paenibacillaceae</taxon>
        <taxon>Paenibacillus</taxon>
    </lineage>
</organism>
<dbReference type="EMBL" id="RXHU01000043">
    <property type="protein sequence ID" value="RTE08717.1"/>
    <property type="molecule type" value="Genomic_DNA"/>
</dbReference>
<reference evidence="2 3" key="1">
    <citation type="submission" date="2018-12" db="EMBL/GenBank/DDBJ databases">
        <title>Bacillus ochoae sp. nov., Paenibacillus whitsoniae sp. nov., Paenibacillus spiritus sp. nov. Isolated from the Mars Exploration Rover during spacecraft assembly.</title>
        <authorList>
            <person name="Seuylemezian A."/>
            <person name="Vaishampayan P."/>
        </authorList>
    </citation>
    <scope>NUCLEOTIDE SEQUENCE [LARGE SCALE GENOMIC DNA]</scope>
    <source>
        <strain evidence="2 3">MER 54</strain>
    </source>
</reference>
<dbReference type="Proteomes" id="UP000276128">
    <property type="component" value="Unassembled WGS sequence"/>
</dbReference>
<dbReference type="AlphaFoldDB" id="A0A3S0CAX7"/>
<dbReference type="OrthoDB" id="2652444at2"/>
<keyword evidence="3" id="KW-1185">Reference proteome</keyword>
<accession>A0A3S0CAX7</accession>
<feature type="signal peptide" evidence="1">
    <location>
        <begin position="1"/>
        <end position="21"/>
    </location>
</feature>
<gene>
    <name evidence="2" type="ORF">EJQ19_15720</name>
</gene>
<feature type="chain" id="PRO_5038808063" description="Extracellular solute-binding protein" evidence="1">
    <location>
        <begin position="22"/>
        <end position="175"/>
    </location>
</feature>
<dbReference type="RefSeq" id="WP_126142190.1">
    <property type="nucleotide sequence ID" value="NZ_RXHU01000043.1"/>
</dbReference>